<sequence length="96" mass="10466">MRRPRQLNLRHMCAPRRFMGAAGLVLVLTGAVTTHLIDDAPLYEEVSAPVHLVITAALSLANWPADWRDLLRVRADAVPPPHRAGDDMSSSSNAST</sequence>
<evidence type="ECO:0000313" key="3">
    <source>
        <dbReference type="Proteomes" id="UP000661607"/>
    </source>
</evidence>
<reference evidence="2 3" key="1">
    <citation type="submission" date="2020-10" db="EMBL/GenBank/DDBJ databases">
        <title>Sequencing the genomes of 1000 actinobacteria strains.</title>
        <authorList>
            <person name="Klenk H.-P."/>
        </authorList>
    </citation>
    <scope>NUCLEOTIDE SEQUENCE [LARGE SCALE GENOMIC DNA]</scope>
    <source>
        <strain evidence="2 3">DSM 43748</strain>
    </source>
</reference>
<keyword evidence="1" id="KW-0812">Transmembrane</keyword>
<name>A0ABR9KVJ1_9ACTN</name>
<keyword evidence="1" id="KW-0472">Membrane</keyword>
<gene>
    <name evidence="2" type="ORF">H4W81_008825</name>
</gene>
<dbReference type="RefSeq" id="WP_192780148.1">
    <property type="nucleotide sequence ID" value="NZ_BAAASY010000013.1"/>
</dbReference>
<comment type="caution">
    <text evidence="2">The sequence shown here is derived from an EMBL/GenBank/DDBJ whole genome shotgun (WGS) entry which is preliminary data.</text>
</comment>
<evidence type="ECO:0000313" key="2">
    <source>
        <dbReference type="EMBL" id="MBE1566046.1"/>
    </source>
</evidence>
<evidence type="ECO:0000256" key="1">
    <source>
        <dbReference type="SAM" id="Phobius"/>
    </source>
</evidence>
<keyword evidence="1" id="KW-1133">Transmembrane helix</keyword>
<keyword evidence="3" id="KW-1185">Reference proteome</keyword>
<accession>A0ABR9KVJ1</accession>
<dbReference type="Proteomes" id="UP000661607">
    <property type="component" value="Unassembled WGS sequence"/>
</dbReference>
<organism evidence="2 3">
    <name type="scientific">Nonomuraea africana</name>
    <dbReference type="NCBI Taxonomy" id="46171"/>
    <lineage>
        <taxon>Bacteria</taxon>
        <taxon>Bacillati</taxon>
        <taxon>Actinomycetota</taxon>
        <taxon>Actinomycetes</taxon>
        <taxon>Streptosporangiales</taxon>
        <taxon>Streptosporangiaceae</taxon>
        <taxon>Nonomuraea</taxon>
    </lineage>
</organism>
<feature type="transmembrane region" description="Helical" evidence="1">
    <location>
        <begin position="46"/>
        <end position="65"/>
    </location>
</feature>
<dbReference type="EMBL" id="JADBEF010000001">
    <property type="protein sequence ID" value="MBE1566046.1"/>
    <property type="molecule type" value="Genomic_DNA"/>
</dbReference>
<proteinExistence type="predicted"/>
<protein>
    <submittedName>
        <fullName evidence="2">Uncharacterized protein</fullName>
    </submittedName>
</protein>